<dbReference type="PANTHER" id="PTHR45648">
    <property type="entry name" value="GDSL LIPASE/ACYLHYDROLASE FAMILY PROTEIN (AFU_ORTHOLOGUE AFUA_4G14700)"/>
    <property type="match status" value="1"/>
</dbReference>
<sequence length="336" mass="36252">MAIHGGASLLAAVCLLLDLALQGAGATQPLVPAMFVFGDSLVDVGNNNFIKKCYVGCKANYPHFGVDYPDHTPTGRFSNGYNMADHLGTPECMQVLSMAEQVGNFTNLARLWASSNNRTAHLLSKSLFFISAGSNDLFVYTDIGPQNNDTELLQGLVSSYAAYLRDLYGAGARKFSVVSTSLLGCCPSQRAIANDPNDPKGTDKYGCFAALNNLSSQLLPMFAAMLQDLSRELHGMKYSFVDMIKMAEWIIESPCTPSYNFTVLDTACCGGGKFGADGCTVSVSLCPNRSNHLFWDDYHPTDAATQIVAKMIFGDHSGHFVHPINVHQLVGGENTC</sequence>
<evidence type="ECO:0000256" key="4">
    <source>
        <dbReference type="SAM" id="SignalP"/>
    </source>
</evidence>
<gene>
    <name evidence="5" type="ORF">SHCRBa_030_E01_R_140</name>
</gene>
<keyword evidence="3" id="KW-0443">Lipid metabolism</keyword>
<evidence type="ECO:0000256" key="1">
    <source>
        <dbReference type="ARBA" id="ARBA00008668"/>
    </source>
</evidence>
<dbReference type="Gene3D" id="3.40.50.1110">
    <property type="entry name" value="SGNH hydrolase"/>
    <property type="match status" value="1"/>
</dbReference>
<proteinExistence type="inferred from homology"/>
<dbReference type="GO" id="GO:0016788">
    <property type="term" value="F:hydrolase activity, acting on ester bonds"/>
    <property type="evidence" value="ECO:0007669"/>
    <property type="project" value="InterPro"/>
</dbReference>
<feature type="signal peptide" evidence="4">
    <location>
        <begin position="1"/>
        <end position="26"/>
    </location>
</feature>
<reference evidence="5" key="1">
    <citation type="submission" date="2013-05" db="EMBL/GenBank/DDBJ databases">
        <title>Building the sugarcane genome for biotechnology and identifying evolutionary trends.</title>
        <authorList>
            <person name="De Setta N."/>
            <person name="Monteiro-Vitorello C.B."/>
            <person name="Metcalfe C.J."/>
            <person name="Cruz G.M.Q."/>
            <person name="Del Bem L.E."/>
            <person name="Vicentini R."/>
            <person name="Nogueira F.T.S."/>
            <person name="Campos R.A."/>
            <person name="Nunes S.L."/>
            <person name="Turrini P.C.G."/>
            <person name="Vieira A.P."/>
            <person name="Cruz E.A.O."/>
            <person name="Correa T.C.S."/>
            <person name="Hotta C.T."/>
            <person name="de Mello-Varani A."/>
            <person name="Vautrin S."/>
            <person name="Trindade A.S."/>
            <person name="Vilela M.M."/>
            <person name="Horta C.L."/>
            <person name="Sato P.M."/>
            <person name="de Andrade R.F."/>
            <person name="Nishiyama M.Y."/>
            <person name="Cardoso-Silva C.B."/>
            <person name="Scortecci K.C."/>
            <person name="Garcia A.A.F."/>
            <person name="Carneiro M.S."/>
            <person name="Kim C."/>
            <person name="Paterson A.H."/>
            <person name="Berges H."/>
            <person name="D'Hont A."/>
            <person name="de-Souza A.P."/>
            <person name="Souza G.M."/>
            <person name="Vincentz M."/>
            <person name="Kitajima J.P."/>
            <person name="Van Sluys M.-A."/>
        </authorList>
    </citation>
    <scope>NUCLEOTIDE SEQUENCE</scope>
</reference>
<name>A0A059Q0C8_9POAL</name>
<keyword evidence="4" id="KW-0732">Signal</keyword>
<dbReference type="PANTHER" id="PTHR45648:SF150">
    <property type="entry name" value="GDSL ESTERASE_LIPASE"/>
    <property type="match status" value="1"/>
</dbReference>
<dbReference type="GO" id="GO:0016042">
    <property type="term" value="P:lipid catabolic process"/>
    <property type="evidence" value="ECO:0007669"/>
    <property type="project" value="UniProtKB-KW"/>
</dbReference>
<dbReference type="AlphaFoldDB" id="A0A059Q0C8"/>
<dbReference type="EMBL" id="KF184783">
    <property type="protein sequence ID" value="AGT16713.1"/>
    <property type="molecule type" value="Genomic_DNA"/>
</dbReference>
<dbReference type="InterPro" id="IPR001087">
    <property type="entry name" value="GDSL"/>
</dbReference>
<protein>
    <submittedName>
        <fullName evidence="5">GDSL esterase/lipase</fullName>
    </submittedName>
</protein>
<keyword evidence="3" id="KW-0442">Lipid degradation</keyword>
<accession>A0A059Q0C8</accession>
<dbReference type="InterPro" id="IPR051058">
    <property type="entry name" value="GDSL_Est/Lipase"/>
</dbReference>
<dbReference type="Pfam" id="PF00657">
    <property type="entry name" value="Lipase_GDSL"/>
    <property type="match status" value="1"/>
</dbReference>
<feature type="chain" id="PRO_5001578936" evidence="4">
    <location>
        <begin position="27"/>
        <end position="336"/>
    </location>
</feature>
<evidence type="ECO:0000313" key="5">
    <source>
        <dbReference type="EMBL" id="AGT16713.1"/>
    </source>
</evidence>
<keyword evidence="2" id="KW-0378">Hydrolase</keyword>
<evidence type="ECO:0000256" key="2">
    <source>
        <dbReference type="ARBA" id="ARBA00022801"/>
    </source>
</evidence>
<evidence type="ECO:0000256" key="3">
    <source>
        <dbReference type="ARBA" id="ARBA00022963"/>
    </source>
</evidence>
<comment type="similarity">
    <text evidence="1">Belongs to the 'GDSL' lipolytic enzyme family.</text>
</comment>
<dbReference type="InterPro" id="IPR036514">
    <property type="entry name" value="SGNH_hydro_sf"/>
</dbReference>
<organism evidence="5">
    <name type="scientific">Saccharum hybrid cultivar R570</name>
    <dbReference type="NCBI Taxonomy" id="131158"/>
    <lineage>
        <taxon>Eukaryota</taxon>
        <taxon>Viridiplantae</taxon>
        <taxon>Streptophyta</taxon>
        <taxon>Embryophyta</taxon>
        <taxon>Tracheophyta</taxon>
        <taxon>Spermatophyta</taxon>
        <taxon>Magnoliopsida</taxon>
        <taxon>Liliopsida</taxon>
        <taxon>Poales</taxon>
        <taxon>Poaceae</taxon>
        <taxon>PACMAD clade</taxon>
        <taxon>Panicoideae</taxon>
        <taxon>Andropogonodae</taxon>
        <taxon>Andropogoneae</taxon>
        <taxon>Saccharinae</taxon>
        <taxon>Saccharum</taxon>
        <taxon>Saccharum officinarum species complex</taxon>
    </lineage>
</organism>
<dbReference type="SUPFAM" id="SSF52266">
    <property type="entry name" value="SGNH hydrolase"/>
    <property type="match status" value="1"/>
</dbReference>